<dbReference type="PRINTS" id="PR00133">
    <property type="entry name" value="GLHYDRLASE3"/>
</dbReference>
<dbReference type="FunFam" id="3.40.50.1700:FF:000002">
    <property type="entry name" value="Glycosyl hydrolase family protein"/>
    <property type="match status" value="1"/>
</dbReference>
<evidence type="ECO:0000259" key="7">
    <source>
        <dbReference type="Pfam" id="PF00933"/>
    </source>
</evidence>
<keyword evidence="10" id="KW-1185">Reference proteome</keyword>
<comment type="caution">
    <text evidence="9">The sequence shown here is derived from an EMBL/GenBank/DDBJ whole genome shotgun (WGS) entry which is preliminary data.</text>
</comment>
<evidence type="ECO:0000313" key="9">
    <source>
        <dbReference type="EMBL" id="CAI0384757.1"/>
    </source>
</evidence>
<comment type="catalytic activity">
    <reaction evidence="1">
        <text>Hydrolysis of terminal, non-reducing beta-D-glucosyl residues with release of beta-D-glucose.</text>
        <dbReference type="EC" id="3.2.1.21"/>
    </reaction>
</comment>
<dbReference type="Gene3D" id="3.20.20.300">
    <property type="entry name" value="Glycoside hydrolase, family 3, N-terminal domain"/>
    <property type="match status" value="1"/>
</dbReference>
<dbReference type="GO" id="GO:0008422">
    <property type="term" value="F:beta-glucosidase activity"/>
    <property type="evidence" value="ECO:0007669"/>
    <property type="project" value="UniProtKB-EC"/>
</dbReference>
<evidence type="ECO:0000256" key="2">
    <source>
        <dbReference type="ARBA" id="ARBA00005336"/>
    </source>
</evidence>
<protein>
    <recommendedName>
        <fullName evidence="3">beta-glucosidase</fullName>
        <ecNumber evidence="3">3.2.1.21</ecNumber>
    </recommendedName>
</protein>
<dbReference type="InterPro" id="IPR017853">
    <property type="entry name" value="GH"/>
</dbReference>
<reference evidence="9" key="1">
    <citation type="submission" date="2022-08" db="EMBL/GenBank/DDBJ databases">
        <authorList>
            <person name="Gutierrez-Valencia J."/>
        </authorList>
    </citation>
    <scope>NUCLEOTIDE SEQUENCE</scope>
</reference>
<evidence type="ECO:0000256" key="4">
    <source>
        <dbReference type="ARBA" id="ARBA00022729"/>
    </source>
</evidence>
<sequence>MNRVMKNYFIGSVLSGGGSSPGVNASAQEWIKMVNQFQRDALSTRLGIPMIYGIDSVHGHSTVYNATIFPHNIGLGATRDPELVKRIGAATALEARATGIPYLFAPCVAVCRDPRWGRCYESYSEDPEVVSSMTEIVTGLQGDIPSTSPKGVPYVGGKTKVAACAKHYVGDGGTVNGINENNTILSRHGLLSIHMPGYSASIIKGVSTVMVSYSSWNGDKMHGNRDLITGFLKGTLRFRGFVITDWEGLDRMTSPRHANYSNSILRGINAGIDMIMVPMKYKEFIDDLNQLVTNHEIPMSRIDDAVRRVLRVKFTMGLFENPLADETLVNHLGSHEHRELAREAVRKSLVLLKNTNSMLPLPKKGSKILVAGAHADNLGYQCGGWTIQWQGQSGNNATVGTTIMDAIMNTVDKQSSQVVYQENPDTKYLQSEGFSYAIVVVGELPYAETEGNNMNLTIPEPGPTMIKNVCRAVKCVVVVVSGRPVVIEPYLKWIDGLVAAWLPGTEGQGVADVLFGNYGFSGKLSRTWFRSVDQLPMNVGDEHYDPLFPFGFGLTTEPTDDSN</sequence>
<organism evidence="9 10">
    <name type="scientific">Linum tenue</name>
    <dbReference type="NCBI Taxonomy" id="586396"/>
    <lineage>
        <taxon>Eukaryota</taxon>
        <taxon>Viridiplantae</taxon>
        <taxon>Streptophyta</taxon>
        <taxon>Embryophyta</taxon>
        <taxon>Tracheophyta</taxon>
        <taxon>Spermatophyta</taxon>
        <taxon>Magnoliopsida</taxon>
        <taxon>eudicotyledons</taxon>
        <taxon>Gunneridae</taxon>
        <taxon>Pentapetalae</taxon>
        <taxon>rosids</taxon>
        <taxon>fabids</taxon>
        <taxon>Malpighiales</taxon>
        <taxon>Linaceae</taxon>
        <taxon>Linum</taxon>
    </lineage>
</organism>
<evidence type="ECO:0000259" key="8">
    <source>
        <dbReference type="Pfam" id="PF01915"/>
    </source>
</evidence>
<evidence type="ECO:0000256" key="3">
    <source>
        <dbReference type="ARBA" id="ARBA00012744"/>
    </source>
</evidence>
<dbReference type="InterPro" id="IPR051915">
    <property type="entry name" value="Cellulose_Degrad_GH3"/>
</dbReference>
<comment type="similarity">
    <text evidence="2">Belongs to the glycosyl hydrolase 3 family.</text>
</comment>
<accession>A0AAV0HIR4</accession>
<feature type="domain" description="Glycoside hydrolase family 3 C-terminal" evidence="8">
    <location>
        <begin position="349"/>
        <end position="555"/>
    </location>
</feature>
<dbReference type="FunFam" id="3.20.20.300:FF:000003">
    <property type="entry name" value="Beta-D-glucan exohydrolase isoenzyme ExoI"/>
    <property type="match status" value="1"/>
</dbReference>
<dbReference type="PANTHER" id="PTHR30620">
    <property type="entry name" value="PERIPLASMIC BETA-GLUCOSIDASE-RELATED"/>
    <property type="match status" value="1"/>
</dbReference>
<gene>
    <name evidence="9" type="ORF">LITE_LOCUS4506</name>
</gene>
<keyword evidence="4" id="KW-0732">Signal</keyword>
<dbReference type="GO" id="GO:0009251">
    <property type="term" value="P:glucan catabolic process"/>
    <property type="evidence" value="ECO:0007669"/>
    <property type="project" value="TreeGrafter"/>
</dbReference>
<dbReference type="EMBL" id="CAMGYJ010000002">
    <property type="protein sequence ID" value="CAI0384757.1"/>
    <property type="molecule type" value="Genomic_DNA"/>
</dbReference>
<dbReference type="SUPFAM" id="SSF52279">
    <property type="entry name" value="Beta-D-glucan exohydrolase, C-terminal domain"/>
    <property type="match status" value="1"/>
</dbReference>
<dbReference type="Pfam" id="PF01915">
    <property type="entry name" value="Glyco_hydro_3_C"/>
    <property type="match status" value="1"/>
</dbReference>
<dbReference type="InterPro" id="IPR036881">
    <property type="entry name" value="Glyco_hydro_3_C_sf"/>
</dbReference>
<evidence type="ECO:0000256" key="5">
    <source>
        <dbReference type="ARBA" id="ARBA00022801"/>
    </source>
</evidence>
<evidence type="ECO:0000256" key="1">
    <source>
        <dbReference type="ARBA" id="ARBA00000448"/>
    </source>
</evidence>
<name>A0AAV0HIR4_9ROSI</name>
<dbReference type="InterPro" id="IPR001764">
    <property type="entry name" value="Glyco_hydro_3_N"/>
</dbReference>
<dbReference type="InterPro" id="IPR002772">
    <property type="entry name" value="Glyco_hydro_3_C"/>
</dbReference>
<dbReference type="InterPro" id="IPR036962">
    <property type="entry name" value="Glyco_hydro_3_N_sf"/>
</dbReference>
<keyword evidence="5" id="KW-0378">Hydrolase</keyword>
<dbReference type="PANTHER" id="PTHR30620:SF16">
    <property type="entry name" value="LYSOSOMAL BETA GLUCOSIDASE"/>
    <property type="match status" value="1"/>
</dbReference>
<dbReference type="SUPFAM" id="SSF51445">
    <property type="entry name" value="(Trans)glycosidases"/>
    <property type="match status" value="1"/>
</dbReference>
<proteinExistence type="inferred from homology"/>
<dbReference type="Gene3D" id="3.40.50.1700">
    <property type="entry name" value="Glycoside hydrolase family 3 C-terminal domain"/>
    <property type="match status" value="1"/>
</dbReference>
<evidence type="ECO:0000256" key="6">
    <source>
        <dbReference type="ARBA" id="ARBA00023295"/>
    </source>
</evidence>
<feature type="domain" description="Glycoside hydrolase family 3 N-terminal" evidence="7">
    <location>
        <begin position="3"/>
        <end position="312"/>
    </location>
</feature>
<dbReference type="Proteomes" id="UP001154282">
    <property type="component" value="Unassembled WGS sequence"/>
</dbReference>
<evidence type="ECO:0000313" key="10">
    <source>
        <dbReference type="Proteomes" id="UP001154282"/>
    </source>
</evidence>
<dbReference type="AlphaFoldDB" id="A0AAV0HIR4"/>
<dbReference type="EC" id="3.2.1.21" evidence="3"/>
<dbReference type="Pfam" id="PF00933">
    <property type="entry name" value="Glyco_hydro_3"/>
    <property type="match status" value="1"/>
</dbReference>
<keyword evidence="6" id="KW-0326">Glycosidase</keyword>